<evidence type="ECO:0008006" key="3">
    <source>
        <dbReference type="Google" id="ProtNLM"/>
    </source>
</evidence>
<accession>A0A414SKR9</accession>
<organism evidence="1 2">
    <name type="scientific">Blautia obeum</name>
    <dbReference type="NCBI Taxonomy" id="40520"/>
    <lineage>
        <taxon>Bacteria</taxon>
        <taxon>Bacillati</taxon>
        <taxon>Bacillota</taxon>
        <taxon>Clostridia</taxon>
        <taxon>Lachnospirales</taxon>
        <taxon>Lachnospiraceae</taxon>
        <taxon>Blautia</taxon>
    </lineage>
</organism>
<name>A0A414SKR9_9FIRM</name>
<comment type="caution">
    <text evidence="1">The sequence shown here is derived from an EMBL/GenBank/DDBJ whole genome shotgun (WGS) entry which is preliminary data.</text>
</comment>
<evidence type="ECO:0000313" key="1">
    <source>
        <dbReference type="EMBL" id="RHG20156.1"/>
    </source>
</evidence>
<dbReference type="Proteomes" id="UP000284220">
    <property type="component" value="Unassembled WGS sequence"/>
</dbReference>
<proteinExistence type="predicted"/>
<dbReference type="AlphaFoldDB" id="A0A414SKR9"/>
<protein>
    <recommendedName>
        <fullName evidence="3">WG repeat-containing protein</fullName>
    </recommendedName>
</protein>
<reference evidence="1 2" key="1">
    <citation type="submission" date="2018-08" db="EMBL/GenBank/DDBJ databases">
        <title>A genome reference for cultivated species of the human gut microbiota.</title>
        <authorList>
            <person name="Zou Y."/>
            <person name="Xue W."/>
            <person name="Luo G."/>
        </authorList>
    </citation>
    <scope>NUCLEOTIDE SEQUENCE [LARGE SCALE GENOMIC DNA]</scope>
    <source>
        <strain evidence="1 2">AM22-9LB</strain>
    </source>
</reference>
<gene>
    <name evidence="1" type="ORF">DW272_02820</name>
</gene>
<sequence length="426" mass="51200">MKTNIFIPTKINVGFQKRKDTYTSKLAYVIYFDEKGKLRKETSWQGWRDEGIPNEIYDNEPMEGFVLNKKVGGDRYGWNPRQTYTRVYDPRGFEFEITIPNLLWILENCNCIKGKGLEGEFVYGWDGKELVLVPVESSDYKEIQEKNKVIHNNTFIKARDLIIGATYEDLNGNQYVYMGKSKPWKDQSNYYHESHGYYYSNNRKEGYEYPLDDTWLISKCRSSYYNQNLTYYRSIQEEKNEFFFILLGNPSAEYSWDRENRVTHMKTITRKFTHMVLEKRPDYPDMINLLYSNAEYCQEDFEADKLIDLPYDIFVAMAQETIEKCLKHNWHGNDFVVGKEKDKLLGNIKVYYEKESGKWYIMDTIIETYEEKKWFSSEMETKTRERQVKKYFDNLEECYQYIHPIYGEHYLKNGYLEGRFYYGTEK</sequence>
<dbReference type="EMBL" id="QRHZ01000001">
    <property type="protein sequence ID" value="RHG20156.1"/>
    <property type="molecule type" value="Genomic_DNA"/>
</dbReference>
<dbReference type="RefSeq" id="WP_118197479.1">
    <property type="nucleotide sequence ID" value="NZ_QRHZ01000001.1"/>
</dbReference>
<evidence type="ECO:0000313" key="2">
    <source>
        <dbReference type="Proteomes" id="UP000284220"/>
    </source>
</evidence>